<dbReference type="InterPro" id="IPR014710">
    <property type="entry name" value="RmlC-like_jellyroll"/>
</dbReference>
<dbReference type="GO" id="GO:0034220">
    <property type="term" value="P:monoatomic ion transmembrane transport"/>
    <property type="evidence" value="ECO:0007669"/>
    <property type="project" value="UniProtKB-KW"/>
</dbReference>
<name>A0AAW0L2G5_QUESU</name>
<feature type="domain" description="Cyclic nucleotide-binding" evidence="5">
    <location>
        <begin position="597"/>
        <end position="672"/>
    </location>
</feature>
<dbReference type="InterPro" id="IPR000595">
    <property type="entry name" value="cNMP-bd_dom"/>
</dbReference>
<evidence type="ECO:0000256" key="3">
    <source>
        <dbReference type="SAM" id="MobiDB-lite"/>
    </source>
</evidence>
<keyword evidence="1" id="KW-0406">Ion transport</keyword>
<evidence type="ECO:0000256" key="1">
    <source>
        <dbReference type="ARBA" id="ARBA00023286"/>
    </source>
</evidence>
<feature type="region of interest" description="Disordered" evidence="3">
    <location>
        <begin position="143"/>
        <end position="162"/>
    </location>
</feature>
<dbReference type="EMBL" id="PKMF04000173">
    <property type="protein sequence ID" value="KAK7845262.1"/>
    <property type="molecule type" value="Genomic_DNA"/>
</dbReference>
<evidence type="ECO:0000256" key="4">
    <source>
        <dbReference type="SAM" id="Phobius"/>
    </source>
</evidence>
<dbReference type="AlphaFoldDB" id="A0AAW0L2G5"/>
<feature type="domain" description="Cyclic nucleotide-binding" evidence="5">
    <location>
        <begin position="1"/>
        <end position="71"/>
    </location>
</feature>
<dbReference type="CDD" id="cd00038">
    <property type="entry name" value="CAP_ED"/>
    <property type="match status" value="2"/>
</dbReference>
<reference evidence="6 7" key="1">
    <citation type="journal article" date="2018" name="Sci. Data">
        <title>The draft genome sequence of cork oak.</title>
        <authorList>
            <person name="Ramos A.M."/>
            <person name="Usie A."/>
            <person name="Barbosa P."/>
            <person name="Barros P.M."/>
            <person name="Capote T."/>
            <person name="Chaves I."/>
            <person name="Simoes F."/>
            <person name="Abreu I."/>
            <person name="Carrasquinho I."/>
            <person name="Faro C."/>
            <person name="Guimaraes J.B."/>
            <person name="Mendonca D."/>
            <person name="Nobrega F."/>
            <person name="Rodrigues L."/>
            <person name="Saibo N.J.M."/>
            <person name="Varela M.C."/>
            <person name="Egas C."/>
            <person name="Matos J."/>
            <person name="Miguel C.M."/>
            <person name="Oliveira M.M."/>
            <person name="Ricardo C.P."/>
            <person name="Goncalves S."/>
        </authorList>
    </citation>
    <scope>NUCLEOTIDE SEQUENCE [LARGE SCALE GENOMIC DNA]</scope>
    <source>
        <strain evidence="7">cv. HL8</strain>
    </source>
</reference>
<dbReference type="Gene3D" id="2.60.120.10">
    <property type="entry name" value="Jelly Rolls"/>
    <property type="match status" value="2"/>
</dbReference>
<keyword evidence="2" id="KW-0407">Ion channel</keyword>
<keyword evidence="1" id="KW-1071">Ligand-gated ion channel</keyword>
<dbReference type="SUPFAM" id="SSF81324">
    <property type="entry name" value="Voltage-gated potassium channels"/>
    <property type="match status" value="1"/>
</dbReference>
<protein>
    <submittedName>
        <fullName evidence="6">Cyclic nucleotide-gated ion channel 1</fullName>
    </submittedName>
</protein>
<feature type="compositionally biased region" description="Basic residues" evidence="3">
    <location>
        <begin position="529"/>
        <end position="539"/>
    </location>
</feature>
<feature type="transmembrane region" description="Helical" evidence="4">
    <location>
        <begin position="369"/>
        <end position="386"/>
    </location>
</feature>
<dbReference type="SUPFAM" id="SSF51206">
    <property type="entry name" value="cAMP-binding domain-like"/>
    <property type="match status" value="2"/>
</dbReference>
<keyword evidence="4" id="KW-0812">Transmembrane</keyword>
<comment type="caution">
    <text evidence="6">The sequence shown here is derived from an EMBL/GenBank/DDBJ whole genome shotgun (WGS) entry which is preliminary data.</text>
</comment>
<keyword evidence="4" id="KW-1133">Transmembrane helix</keyword>
<accession>A0AAW0L2G5</accession>
<evidence type="ECO:0000313" key="6">
    <source>
        <dbReference type="EMBL" id="KAK7845262.1"/>
    </source>
</evidence>
<feature type="region of interest" description="Disordered" evidence="3">
    <location>
        <begin position="518"/>
        <end position="539"/>
    </location>
</feature>
<evidence type="ECO:0000259" key="5">
    <source>
        <dbReference type="PROSITE" id="PS50042"/>
    </source>
</evidence>
<feature type="transmembrane region" description="Helical" evidence="4">
    <location>
        <begin position="482"/>
        <end position="504"/>
    </location>
</feature>
<keyword evidence="7" id="KW-1185">Reference proteome</keyword>
<keyword evidence="4" id="KW-0472">Membrane</keyword>
<dbReference type="PANTHER" id="PTHR45651">
    <property type="entry name" value="CYCLIC NUCLEOTIDE-GATED ION CHANNEL 15-RELATED-RELATED"/>
    <property type="match status" value="1"/>
</dbReference>
<dbReference type="SMART" id="SM00100">
    <property type="entry name" value="cNMP"/>
    <property type="match status" value="2"/>
</dbReference>
<proteinExistence type="predicted"/>
<dbReference type="Proteomes" id="UP000237347">
    <property type="component" value="Unassembled WGS sequence"/>
</dbReference>
<organism evidence="6 7">
    <name type="scientific">Quercus suber</name>
    <name type="common">Cork oak</name>
    <dbReference type="NCBI Taxonomy" id="58331"/>
    <lineage>
        <taxon>Eukaryota</taxon>
        <taxon>Viridiplantae</taxon>
        <taxon>Streptophyta</taxon>
        <taxon>Embryophyta</taxon>
        <taxon>Tracheophyta</taxon>
        <taxon>Spermatophyta</taxon>
        <taxon>Magnoliopsida</taxon>
        <taxon>eudicotyledons</taxon>
        <taxon>Gunneridae</taxon>
        <taxon>Pentapetalae</taxon>
        <taxon>rosids</taxon>
        <taxon>fabids</taxon>
        <taxon>Fagales</taxon>
        <taxon>Fagaceae</taxon>
        <taxon>Quercus</taxon>
    </lineage>
</organism>
<dbReference type="PANTHER" id="PTHR45651:SF68">
    <property type="entry name" value="ION TRANSPORT DOMAIN-CONTAINING PROTEIN"/>
    <property type="match status" value="1"/>
</dbReference>
<dbReference type="InterPro" id="IPR018490">
    <property type="entry name" value="cNMP-bd_dom_sf"/>
</dbReference>
<feature type="transmembrane region" description="Helical" evidence="4">
    <location>
        <begin position="293"/>
        <end position="315"/>
    </location>
</feature>
<feature type="transmembrane region" description="Helical" evidence="4">
    <location>
        <begin position="217"/>
        <end position="238"/>
    </location>
</feature>
<evidence type="ECO:0000313" key="7">
    <source>
        <dbReference type="Proteomes" id="UP000237347"/>
    </source>
</evidence>
<gene>
    <name evidence="6" type="primary">CNGC1_58</name>
    <name evidence="6" type="ORF">CFP56_009842</name>
</gene>
<evidence type="ECO:0000256" key="2">
    <source>
        <dbReference type="ARBA" id="ARBA00023303"/>
    </source>
</evidence>
<keyword evidence="1" id="KW-0813">Transport</keyword>
<sequence length="739" mass="84883">MEERLLHMICESLKPISYKEYTYIVREGEPIDTTYFITRGIAWTYTTRNNNGETTGSSHAECLEKGRFFGEELIQWGLGEASLSNLFRLPVSSKVVKSHTKVEAFALMADDLRNIVSRTKFYVSEEELETKVASMFQAALRGKKEKSSQSGTSGGDEKLPSSSGTQIDFTFLIGTWVVFTRNMGNGDIELQNPMNNGVVHQEESQPSNNDNLYDKGWNYLFLSSFVIAAIVDPLFFYIPVINDGMRCLLLEKKVEDRVSDFIYVVHIVLRRFFKKHGETSSNSSVGEGVWRKYISYPIDFFVILPIPQVVFPFIFKEMRGTRPSAIIKALNAVVLFQYVPRILQIYLTWKSLPRNAGKFDGWIKAAFNFFLYILASHVIGALRYFFSIEWETACWHSVCGNQNGCGRNSFSCADSYKNYTSLDASCPINTPNTTLFDFGIFLEALQSGIVQSSNLPQKFFFCFWWGLRNLSSFGQGLQTSNYLWESCFAIFISIFGLLLFLYFLENLKTYMRSATESSEEDRKKAEKERRKRNRKRRRKNWQIKDRINKKKQKTIYKINEIVDEVLEEDINVNVENLFLILPAELKNDIKRHLCLDILREMNEPELKMICDCLKPVSYEECIYIVREGEPLDRAYFITRGTAWTYTTTLTNGEATTSSSQSKWLEKGGVFGEELIEWGLDLGQQASSDIFNLPLSSKIFKSHTKVEAYALMANDLKNIVSQINDAASKLHATLRHNKEN</sequence>
<dbReference type="Gene3D" id="1.10.287.70">
    <property type="match status" value="1"/>
</dbReference>
<dbReference type="GO" id="GO:0016020">
    <property type="term" value="C:membrane"/>
    <property type="evidence" value="ECO:0007669"/>
    <property type="project" value="UniProtKB-SubCell"/>
</dbReference>
<dbReference type="PROSITE" id="PS50042">
    <property type="entry name" value="CNMP_BINDING_3"/>
    <property type="match status" value="2"/>
</dbReference>